<keyword evidence="2" id="KW-0596">Phosphopantetheine</keyword>
<dbReference type="Pfam" id="PF00668">
    <property type="entry name" value="Condensation"/>
    <property type="match status" value="3"/>
</dbReference>
<evidence type="ECO:0000313" key="8">
    <source>
        <dbReference type="Proteomes" id="UP001467690"/>
    </source>
</evidence>
<dbReference type="InterPro" id="IPR036736">
    <property type="entry name" value="ACP-like_sf"/>
</dbReference>
<dbReference type="NCBIfam" id="NF003417">
    <property type="entry name" value="PRK04813.1"/>
    <property type="match status" value="4"/>
</dbReference>
<comment type="cofactor">
    <cofactor evidence="1">
        <name>pantetheine 4'-phosphate</name>
        <dbReference type="ChEBI" id="CHEBI:47942"/>
    </cofactor>
</comment>
<dbReference type="InterPro" id="IPR000415">
    <property type="entry name" value="Nitroreductase-like"/>
</dbReference>
<dbReference type="EMBL" id="JBELOE010000281">
    <property type="protein sequence ID" value="MER2494067.1"/>
    <property type="molecule type" value="Genomic_DNA"/>
</dbReference>
<feature type="domain" description="Carrier" evidence="6">
    <location>
        <begin position="1015"/>
        <end position="1092"/>
    </location>
</feature>
<dbReference type="InterPro" id="IPR009081">
    <property type="entry name" value="PP-bd_ACP"/>
</dbReference>
<dbReference type="PROSITE" id="PS50075">
    <property type="entry name" value="CARRIER"/>
    <property type="match status" value="3"/>
</dbReference>
<dbReference type="Gene3D" id="3.30.559.30">
    <property type="entry name" value="Nonribosomal peptide synthetase, condensation domain"/>
    <property type="match status" value="3"/>
</dbReference>
<dbReference type="InterPro" id="IPR042099">
    <property type="entry name" value="ANL_N_sf"/>
</dbReference>
<evidence type="ECO:0000256" key="1">
    <source>
        <dbReference type="ARBA" id="ARBA00001957"/>
    </source>
</evidence>
<dbReference type="PROSITE" id="PS00012">
    <property type="entry name" value="PHOSPHOPANTETHEINE"/>
    <property type="match status" value="2"/>
</dbReference>
<dbReference type="SUPFAM" id="SSF56801">
    <property type="entry name" value="Acetyl-CoA synthetase-like"/>
    <property type="match status" value="3"/>
</dbReference>
<protein>
    <submittedName>
        <fullName evidence="7">Amino acid adenylation domain-containing protein</fullName>
    </submittedName>
</protein>
<reference evidence="7 8" key="1">
    <citation type="submission" date="2024-06" db="EMBL/GenBank/DDBJ databases">
        <authorList>
            <person name="Chen R.Y."/>
        </authorList>
    </citation>
    <scope>NUCLEOTIDE SEQUENCE [LARGE SCALE GENOMIC DNA]</scope>
    <source>
        <strain evidence="7 8">D2</strain>
    </source>
</reference>
<evidence type="ECO:0000256" key="3">
    <source>
        <dbReference type="ARBA" id="ARBA00022553"/>
    </source>
</evidence>
<dbReference type="Gene3D" id="3.40.50.980">
    <property type="match status" value="4"/>
</dbReference>
<dbReference type="PANTHER" id="PTHR45527">
    <property type="entry name" value="NONRIBOSOMAL PEPTIDE SYNTHETASE"/>
    <property type="match status" value="1"/>
</dbReference>
<dbReference type="InterPro" id="IPR025110">
    <property type="entry name" value="AMP-bd_C"/>
</dbReference>
<dbReference type="Gene3D" id="3.40.109.10">
    <property type="entry name" value="NADH Oxidase"/>
    <property type="match status" value="2"/>
</dbReference>
<dbReference type="Gene3D" id="1.10.1200.10">
    <property type="entry name" value="ACP-like"/>
    <property type="match status" value="3"/>
</dbReference>
<feature type="compositionally biased region" description="Low complexity" evidence="5">
    <location>
        <begin position="3395"/>
        <end position="3405"/>
    </location>
</feature>
<evidence type="ECO:0000256" key="4">
    <source>
        <dbReference type="ARBA" id="ARBA00022598"/>
    </source>
</evidence>
<dbReference type="InterPro" id="IPR057737">
    <property type="entry name" value="Condensation_MtbB-like"/>
</dbReference>
<gene>
    <name evidence="7" type="ORF">ABS311_19505</name>
</gene>
<dbReference type="InterPro" id="IPR020845">
    <property type="entry name" value="AMP-binding_CS"/>
</dbReference>
<dbReference type="InterPro" id="IPR001242">
    <property type="entry name" value="Condensation_dom"/>
</dbReference>
<keyword evidence="4" id="KW-0436">Ligase</keyword>
<dbReference type="InterPro" id="IPR045851">
    <property type="entry name" value="AMP-bd_C_sf"/>
</dbReference>
<evidence type="ECO:0000256" key="5">
    <source>
        <dbReference type="SAM" id="MobiDB-lite"/>
    </source>
</evidence>
<dbReference type="PANTHER" id="PTHR45527:SF1">
    <property type="entry name" value="FATTY ACID SYNTHASE"/>
    <property type="match status" value="1"/>
</dbReference>
<dbReference type="Pfam" id="PF00550">
    <property type="entry name" value="PP-binding"/>
    <property type="match status" value="3"/>
</dbReference>
<dbReference type="SUPFAM" id="SSF55469">
    <property type="entry name" value="FMN-dependent nitroreductase-like"/>
    <property type="match status" value="1"/>
</dbReference>
<accession>A0ABV1RMX1</accession>
<evidence type="ECO:0000256" key="2">
    <source>
        <dbReference type="ARBA" id="ARBA00022450"/>
    </source>
</evidence>
<dbReference type="Pfam" id="PF00501">
    <property type="entry name" value="AMP-binding"/>
    <property type="match status" value="3"/>
</dbReference>
<dbReference type="Gene3D" id="3.30.300.30">
    <property type="match status" value="3"/>
</dbReference>
<dbReference type="RefSeq" id="WP_350403097.1">
    <property type="nucleotide sequence ID" value="NZ_JBELOE010000281.1"/>
</dbReference>
<keyword evidence="3" id="KW-0597">Phosphoprotein</keyword>
<dbReference type="Proteomes" id="UP001467690">
    <property type="component" value="Unassembled WGS sequence"/>
</dbReference>
<organism evidence="7 8">
    <name type="scientific">Catenovulum sediminis</name>
    <dbReference type="NCBI Taxonomy" id="1740262"/>
    <lineage>
        <taxon>Bacteria</taxon>
        <taxon>Pseudomonadati</taxon>
        <taxon>Pseudomonadota</taxon>
        <taxon>Gammaproteobacteria</taxon>
        <taxon>Alteromonadales</taxon>
        <taxon>Alteromonadaceae</taxon>
        <taxon>Catenovulum</taxon>
    </lineage>
</organism>
<dbReference type="SUPFAM" id="SSF47336">
    <property type="entry name" value="ACP-like"/>
    <property type="match status" value="3"/>
</dbReference>
<feature type="domain" description="Carrier" evidence="6">
    <location>
        <begin position="2110"/>
        <end position="2185"/>
    </location>
</feature>
<dbReference type="SMART" id="SM00823">
    <property type="entry name" value="PKS_PP"/>
    <property type="match status" value="2"/>
</dbReference>
<dbReference type="NCBIfam" id="TIGR01733">
    <property type="entry name" value="AA-adenyl-dom"/>
    <property type="match status" value="3"/>
</dbReference>
<dbReference type="Pfam" id="PF13193">
    <property type="entry name" value="AMP-binding_C"/>
    <property type="match status" value="1"/>
</dbReference>
<feature type="region of interest" description="Disordered" evidence="5">
    <location>
        <begin position="3749"/>
        <end position="3803"/>
    </location>
</feature>
<name>A0ABV1RMX1_9ALTE</name>
<evidence type="ECO:0000259" key="6">
    <source>
        <dbReference type="PROSITE" id="PS50075"/>
    </source>
</evidence>
<dbReference type="InterPro" id="IPR023213">
    <property type="entry name" value="CAT-like_dom_sf"/>
</dbReference>
<dbReference type="InterPro" id="IPR000873">
    <property type="entry name" value="AMP-dep_synth/lig_dom"/>
</dbReference>
<dbReference type="CDD" id="cd19531">
    <property type="entry name" value="LCL_NRPS-like"/>
    <property type="match status" value="1"/>
</dbReference>
<dbReference type="SUPFAM" id="SSF52777">
    <property type="entry name" value="CoA-dependent acyltransferases"/>
    <property type="match status" value="6"/>
</dbReference>
<feature type="region of interest" description="Disordered" evidence="5">
    <location>
        <begin position="3371"/>
        <end position="3405"/>
    </location>
</feature>
<sequence length="3803" mass="424972">MTGINKKENKNNKVVDAYPLSNMQAGMYFHYMLAEASAVYHDVFHFKLKCQWHVTEFENAIATVLAHHPILRTAFDFQKFSEPMQLVHAKGVVRFEYSAVNIQNEHQLQACIADKISELQARPFDLAQPSQIRFTVLQGVDGCIELLIDAHHMILDGWSMAVVLTELFQNYLANIGLISAGQVAPPVTKNLFKEFVKVERQILLNQAALDYWQTQLKPLDYHALKLGQSKADKNNIVRCLKFDIDRTQVEQLKQLAVKCKVDIRTLLLAAHLRLIAFVSGQPKATSLVVSNSRLEQLGGDKAVGLFVNSLPASSDLADMSWTALIEKLSQQQAQHMPYRAFPIAEMVKTQGHPISNVLFNFVHFHVYELIQGIDGFQVLDAQIDEKTNADLAVTFIQGLSGSLSVMLQYNTAMVAESSAQQLPEFYRNALQSMCLKPDDRCLQHSLMSKQQVQAVINNSYSLAHTPLRHETIHSLIENAAQQYASDTALTFEGQQLSYQTFNEKANQLAHLIRQQGIGAGDIVCLCIQRSFEQFIAVLAILKAGAAYLPLDTSFPLGRMQTIVKDANPQLIITQQQFANICPAATHSLLIDEENCQNAILSQPVGQMAADVRDAQASDPVFCLYTSGTTGKPKGVLMSHQAMSNLLFAQTEHNPLLRERMRTLQFASIGFDASFHEMISTLIWGGTLCLISEQARKDIHQLPELIQQQKIERLFMPFAALKVLSVSALQAGYLNWPIKLIVTAGEQLQMTDELCGWLKQMPHAVLDNHYGPTETHVVTAYRLDENPLNWPFYPPIGKPLANCQCWVLDQNRNLLPDGVQGELYVSGACLASGYLNNPEQSAEKFIEHSFDGETMLRLYRTGDLVSRLDDGNLMFLGRADEQVKVRGYRVELAEVEYQLDQLPSVASALVLPQKDSLGLNQLVAYVVLEAAQVLRLPPTKPTSTPISSPTTMTADKASKDKWAAQIKSQLQNNLPDYMLPSAIQILDKWPLTANGKVDRRALPKIETITSQNEYLPAKNEIEAELINIWAKLLAMPSDKISTLDNFFELGGHSLLVVRLVANIQKVLNRAVKLKDIYQYPSIVALANFLQNAEQKQYPAIAALERTQDAYPLSFAQQRLWFIDRMQGGSANYNMPAQITVEGHFNLTLAQQALAQIVERHQVLRTVYRDGENGPLQQVLKDVDVQIRRIDFSALEKTERANKIAELTQMDAEKPFDLSQDIMLRASYIQCAKQAGVLLFNMHHIASDGWSIAIFAREFVHIYQALKSGEAHGLTRLPIQYIDYAVWQKNHLTGAAFDAQLSYWQKQLSDVPTVHSLPLDFPRPLEQSGTAQMHKCTLPAGLADRIADFCRLQGLTPFMFYHGVLSFFIARYSYQKQVVIGTVVANRRQAELESLIGFFINTLVLRTDIDSKQTVGRYFAAIKETNLQAQEHQDIPFEQLIEHLNIPRSTQHAPLCQILLSMNNNETVDLTLDDVKFTTQISTSQASKFDLEIEVDETNEQTQLQWLYDCNLFAPRSIAQMAEHYVNLLEKMLDAKRCLADIGLLTASEFAHLQQAHLAARSIKSSVLNQGNTDKQDADFVNTQLMHSAFEAQVKRTPNATAIVSGTAQAPQIYSYQQLNQQANQLARFLLQQLAKPQSNHTNRETPSIAIICQRNYTTVVSILAVLKAGAAYIPLDANTPVERINHIVQDAAATIILGTQEVSENSIQSTDVSCIDATQLNQYKHFNRQNLTPDEVLISAEDLAYIIYTSGSSGTPKGVMVEHASIHQHLINWSQDLAITPADRFVLFSSLSFDASIEQLFTPFTLGASCYLLADNQQTPDALLSIIQSLKITVLDIPPAYWSEFIQTVDAADTADCLLHTLILGGERFPTHSLLQIEDKFPTLEQIINAYGPTESCITALRYKITRAEFSQITSMPIGQTFDDSLAGVLDADNNPLPDGAVGELYLAGPRLARGYLNNPQQSAQVFFEHPRLGVRIYKTGDKVRRLNNAQYVFDGRIDEQVKIRGFRVELAEIEQQISRLAQVSDTKVIVSETQKGQLKAFVKLNAPSDEEQAEAVFKSIRQQLKSTLPNYMLPNAYCLVDEWPMTLGGKLDTKQLDARASISFNQAYQAATSETEKTLVRLFENLLQVEKVGVNDSFFDLGGHSILAVRLVNQIKQTLGKQISLKALLDYPKVQDIAALIEKSDAAQASLPVITHNAQRRYQPFPLTGIQQSYFIGRKDDFALGNVGAYGYSEITAQQLDVERVQQAWNRLVERHDMLRMVVDENGEQVILPKVPEYQVAYFDFSALPDTVKKQRVLALREKMSHQVFSGMQWPLFDLKVSRLADNDFILHIGTDALAMDASSTMIIEQEFYTVYHQPDTRLPDLTLTFSDYVHALKALESQDVYLAAKAYWCQRVADFPFAPTLPLAQDPSQIKVPEFERRDFVLPKTQWQAVQHQAKQYQVTATALVLGVFAKVIESWSDNKHFALNLTLFNRLPVHPQVEKIVGDFTTLTLLEFNSQQGNFDFVHYLKNTQQQLWRDLEHSLFDGTQLLTELMRHHSGVISYPIVFTSTLGLQSSDDIQRFTPSQQHLMGETTYSISQTSQVWLDCQVSEEQGELRLVWDSVVDLFPHGMLDDMFAVFTSTLQTMSKQGLQASHLDLPQWQQNLVRTVNQTDSDLPQGLLHQPFLNAAKKFANKTAIRCQQGCLTYAQLEQESAKLAQQLRLQLRQQGACANTLIAVVMDKGWQQIVAVLAILRSGAAYLPIDAHLPASRIALLLKSGEVQQVVTTREHTNQIPEQLIIQVLADEIPAADTHTGTDRVIEFDDYHNQASDLAYVIFTSGSTGMPKGVMTDHAGARNTIEDINQRFEVSEKDSVFALSNLNFDLSVYDIFGVLGAGGCLVLPSSDEYRDPTAWLDYLQQQPQVTLWNTVPALMQMLVEHLESKTQNRPSLALRIIMMSGDWIPLDLPERIQKISPASQVHSLGGATEASIWSIHYPIVAPTAPTSVVTESTSQTNTSNLALSSVPYGKALANQQFYVLQQDLSLSPVWAAGDLYIAGVGLAKGYWRDEQKTAASFIDDPVRNIKLYKTGDRGRLLPDGNIEFLGREDFQVKIQGFRIELGEIETNLKRHQLLKEVFINTFETGGQKQLVAYYTQSNPSSAELDTSSEVEQLAQLLEFKKSNRAIRDNFDMRARVIDLPTVDKVIPLKTNSSLTTKTFNSVASIAFSELNQILAVCRRVACETSINAKALYPSAGSTYAVQLYLYLPESAGIKDAQGQLLTGCYYYHPLKHQLIKLSQHRLPLQHVSLFLLGDEEAIVPVYGQNSELFLQVEAGYIHNLMQTCLAPELMLCGLQNVAELSSEIPQAMALSAKHQLISVLQIQSKQQAQQKAQQQAQQPINPAHHHTTECTDANSDNSNNSENCNKGQGLSDIRLLPQGCIQRVDNITHWQRKSYRQYLPQALSLAQLNNLLLSAKQAATEIDSSTELYLKVDKTITSAELTLPIGIYHYQWQTHALHLCWQTPVGNLYSGENARIADGAALNFIFVAKQNENALAAGFISQAMTLAGLAKQVGVCAMGQLNHSLLVAALPQISDKKVVHSLTVGAINAQMFNQQKPTEPAALEQQLADFLALSLPDYMVPKHFIELPALPLTANGKIDRKALPLPQTEQAQSDRLAEQQGNSKLLSDIWSQVLALESVYQQDNFFQKGGNSLLAVRLVAQIKEQMLVDLPIGKIFEAPVFADMLNTVEMAIAEATLLRQVTAAQPSAKAASDAEQNRLKQQPAGQQSESQSEQQSEQQKAAEQTEDKTEEQEQNQGTTLWI</sequence>
<feature type="domain" description="Carrier" evidence="6">
    <location>
        <begin position="3658"/>
        <end position="3733"/>
    </location>
</feature>
<dbReference type="PROSITE" id="PS00455">
    <property type="entry name" value="AMP_BINDING"/>
    <property type="match status" value="2"/>
</dbReference>
<comment type="caution">
    <text evidence="7">The sequence shown here is derived from an EMBL/GenBank/DDBJ whole genome shotgun (WGS) entry which is preliminary data.</text>
</comment>
<evidence type="ECO:0000313" key="7">
    <source>
        <dbReference type="EMBL" id="MER2494067.1"/>
    </source>
</evidence>
<feature type="compositionally biased region" description="Low complexity" evidence="5">
    <location>
        <begin position="3762"/>
        <end position="3783"/>
    </location>
</feature>
<dbReference type="CDD" id="cd19535">
    <property type="entry name" value="Cyc_NRPS"/>
    <property type="match status" value="1"/>
</dbReference>
<dbReference type="Gene3D" id="2.30.38.10">
    <property type="entry name" value="Luciferase, Domain 3"/>
    <property type="match status" value="2"/>
</dbReference>
<dbReference type="CDD" id="cd05930">
    <property type="entry name" value="A_NRPS"/>
    <property type="match status" value="2"/>
</dbReference>
<dbReference type="InterPro" id="IPR006162">
    <property type="entry name" value="Ppantetheine_attach_site"/>
</dbReference>
<dbReference type="Gene3D" id="3.40.50.12780">
    <property type="entry name" value="N-terminal domain of ligase-like"/>
    <property type="match status" value="1"/>
</dbReference>
<keyword evidence="8" id="KW-1185">Reference proteome</keyword>
<dbReference type="Gene3D" id="3.30.559.10">
    <property type="entry name" value="Chloramphenicol acetyltransferase-like domain"/>
    <property type="match status" value="3"/>
</dbReference>
<dbReference type="InterPro" id="IPR010071">
    <property type="entry name" value="AA_adenyl_dom"/>
</dbReference>
<dbReference type="InterPro" id="IPR020806">
    <property type="entry name" value="PKS_PP-bd"/>
</dbReference>
<proteinExistence type="predicted"/>